<dbReference type="AlphaFoldDB" id="A0A9X2AFU2"/>
<evidence type="ECO:0000313" key="2">
    <source>
        <dbReference type="Proteomes" id="UP001139263"/>
    </source>
</evidence>
<accession>A0A9X2AFU2</accession>
<reference evidence="1" key="1">
    <citation type="submission" date="2022-03" db="EMBL/GenBank/DDBJ databases">
        <title>Draft Genome Sequence of Firmicute Strain S0AB, a Heterotrophic Iron/Sulfur-Oxidizing Extreme Acidophile.</title>
        <authorList>
            <person name="Vergara E."/>
            <person name="Pakostova E."/>
            <person name="Johnson D.B."/>
            <person name="Holmes D.S."/>
        </authorList>
    </citation>
    <scope>NUCLEOTIDE SEQUENCE</scope>
    <source>
        <strain evidence="1">S0AB</strain>
    </source>
</reference>
<proteinExistence type="predicted"/>
<organism evidence="1 2">
    <name type="scientific">Sulfoacidibacillus ferrooxidans</name>
    <dbReference type="NCBI Taxonomy" id="2005001"/>
    <lineage>
        <taxon>Bacteria</taxon>
        <taxon>Bacillati</taxon>
        <taxon>Bacillota</taxon>
        <taxon>Bacilli</taxon>
        <taxon>Bacillales</taxon>
        <taxon>Alicyclobacillaceae</taxon>
        <taxon>Sulfoacidibacillus</taxon>
    </lineage>
</organism>
<protein>
    <submittedName>
        <fullName evidence="1">Uncharacterized protein</fullName>
    </submittedName>
</protein>
<name>A0A9X2AFU2_9BACL</name>
<evidence type="ECO:0000313" key="1">
    <source>
        <dbReference type="EMBL" id="MCI0184406.1"/>
    </source>
</evidence>
<dbReference type="Proteomes" id="UP001139263">
    <property type="component" value="Unassembled WGS sequence"/>
</dbReference>
<dbReference type="RefSeq" id="WP_241716049.1">
    <property type="nucleotide sequence ID" value="NZ_JALBUF010000013.1"/>
</dbReference>
<dbReference type="EMBL" id="JALBUF010000013">
    <property type="protein sequence ID" value="MCI0184406.1"/>
    <property type="molecule type" value="Genomic_DNA"/>
</dbReference>
<comment type="caution">
    <text evidence="1">The sequence shown here is derived from an EMBL/GenBank/DDBJ whole genome shotgun (WGS) entry which is preliminary data.</text>
</comment>
<gene>
    <name evidence="1" type="ORF">MM817_02703</name>
</gene>
<keyword evidence="2" id="KW-1185">Reference proteome</keyword>
<sequence length="96" mass="10232">MLIEGWITGLVSQLTGALYINQSDFTIWDANSFGVPLFVAVDVADFMGPVTGSNIAGYMAFDGTCSDAGSQVSTIDEWDANMNTIQFVGSVYTCNS</sequence>